<comment type="caution">
    <text evidence="13">The sequence shown here is derived from an EMBL/GenBank/DDBJ whole genome shotgun (WGS) entry which is preliminary data.</text>
</comment>
<keyword evidence="4" id="KW-1134">Transmembrane beta strand</keyword>
<evidence type="ECO:0000256" key="8">
    <source>
        <dbReference type="ARBA" id="ARBA00023114"/>
    </source>
</evidence>
<evidence type="ECO:0000256" key="9">
    <source>
        <dbReference type="ARBA" id="ARBA00023136"/>
    </source>
</evidence>
<evidence type="ECO:0000256" key="5">
    <source>
        <dbReference type="ARBA" id="ARBA00022692"/>
    </source>
</evidence>
<dbReference type="Pfam" id="PF13609">
    <property type="entry name" value="Porin_4"/>
    <property type="match status" value="1"/>
</dbReference>
<dbReference type="EMBL" id="CAJPVI010000053">
    <property type="protein sequence ID" value="CAG2159017.1"/>
    <property type="molecule type" value="Genomic_DNA"/>
</dbReference>
<dbReference type="InterPro" id="IPR033900">
    <property type="entry name" value="Gram_neg_porin_domain"/>
</dbReference>
<evidence type="ECO:0000256" key="4">
    <source>
        <dbReference type="ARBA" id="ARBA00022452"/>
    </source>
</evidence>
<evidence type="ECO:0000256" key="10">
    <source>
        <dbReference type="ARBA" id="ARBA00023237"/>
    </source>
</evidence>
<dbReference type="PANTHER" id="PTHR34501">
    <property type="entry name" value="PROTEIN YDDL-RELATED"/>
    <property type="match status" value="1"/>
</dbReference>
<evidence type="ECO:0000259" key="12">
    <source>
        <dbReference type="Pfam" id="PF13609"/>
    </source>
</evidence>
<accession>A0ABM8TRX5</accession>
<keyword evidence="7" id="KW-0406">Ion transport</keyword>
<comment type="subcellular location">
    <subcellularLocation>
        <location evidence="1">Cell outer membrane</location>
        <topology evidence="1">Multi-pass membrane protein</topology>
    </subcellularLocation>
</comment>
<keyword evidence="6 11" id="KW-0732">Signal</keyword>
<keyword evidence="5" id="KW-0812">Transmembrane</keyword>
<protein>
    <submittedName>
        <fullName evidence="13">Outer membrane porin protein 32</fullName>
    </submittedName>
</protein>
<name>A0ABM8TRX5_9BURK</name>
<dbReference type="InterPro" id="IPR050298">
    <property type="entry name" value="Gram-neg_bact_OMP"/>
</dbReference>
<dbReference type="SUPFAM" id="SSF56935">
    <property type="entry name" value="Porins"/>
    <property type="match status" value="1"/>
</dbReference>
<evidence type="ECO:0000256" key="3">
    <source>
        <dbReference type="ARBA" id="ARBA00022448"/>
    </source>
</evidence>
<evidence type="ECO:0000256" key="6">
    <source>
        <dbReference type="ARBA" id="ARBA00022729"/>
    </source>
</evidence>
<gene>
    <name evidence="13" type="ORF">LMG26411_06375</name>
</gene>
<dbReference type="CDD" id="cd00342">
    <property type="entry name" value="gram_neg_porins"/>
    <property type="match status" value="1"/>
</dbReference>
<keyword evidence="14" id="KW-1185">Reference proteome</keyword>
<keyword evidence="10" id="KW-0998">Cell outer membrane</keyword>
<evidence type="ECO:0000313" key="13">
    <source>
        <dbReference type="EMBL" id="CAG2159017.1"/>
    </source>
</evidence>
<feature type="chain" id="PRO_5046964136" evidence="11">
    <location>
        <begin position="29"/>
        <end position="371"/>
    </location>
</feature>
<evidence type="ECO:0000313" key="14">
    <source>
        <dbReference type="Proteomes" id="UP000672657"/>
    </source>
</evidence>
<comment type="subunit">
    <text evidence="2">Homotrimer.</text>
</comment>
<feature type="domain" description="Porin" evidence="12">
    <location>
        <begin position="15"/>
        <end position="340"/>
    </location>
</feature>
<dbReference type="InterPro" id="IPR023614">
    <property type="entry name" value="Porin_dom_sf"/>
</dbReference>
<reference evidence="13 14" key="1">
    <citation type="submission" date="2021-03" db="EMBL/GenBank/DDBJ databases">
        <authorList>
            <person name="Peeters C."/>
        </authorList>
    </citation>
    <scope>NUCLEOTIDE SEQUENCE [LARGE SCALE GENOMIC DNA]</scope>
    <source>
        <strain evidence="13 14">LMG 26411</strain>
    </source>
</reference>
<sequence length="371" mass="38584">MERKNIHRVRQGLLALAALTSLPGGANAQSVTLYGVVDTGVEYVSSIGANKDSVVRVPNVTGTVPSRWGLRGTEDLGGGLKSLFVLESGFAPDSGTSGQGGRLFGRQALVGLSGNWGQVALGRQYTMLFWAMLDADILGPQVYGTGSLDSYIPNARADNAISYKGTFGGLTLGATYSFGRDTVNAGPSPVGTNCAGENPADKSACREWSALIQYATASWGVSAAYDSLRGGPGAFAGLTSSGLKDDRLSVSGYALFDRTKIGVGVLSRNNEGSPTARSELYYAGAAYDVTPAFTIAGQVNYLKYRHSDNKALLYALRGTYALSKRTSVYSTVGYINNDDQLALSVSSGAAGGNPTAGGSQFGVMAGVKHVF</sequence>
<dbReference type="Gene3D" id="2.40.160.10">
    <property type="entry name" value="Porin"/>
    <property type="match status" value="1"/>
</dbReference>
<dbReference type="RefSeq" id="WP_211957211.1">
    <property type="nucleotide sequence ID" value="NZ_CAJPVI010000053.1"/>
</dbReference>
<proteinExistence type="predicted"/>
<keyword evidence="9" id="KW-0472">Membrane</keyword>
<feature type="signal peptide" evidence="11">
    <location>
        <begin position="1"/>
        <end position="28"/>
    </location>
</feature>
<keyword evidence="3" id="KW-0813">Transport</keyword>
<dbReference type="PANTHER" id="PTHR34501:SF9">
    <property type="entry name" value="MAJOR OUTER MEMBRANE PROTEIN P.IA"/>
    <property type="match status" value="1"/>
</dbReference>
<dbReference type="Proteomes" id="UP000672657">
    <property type="component" value="Unassembled WGS sequence"/>
</dbReference>
<evidence type="ECO:0000256" key="7">
    <source>
        <dbReference type="ARBA" id="ARBA00023065"/>
    </source>
</evidence>
<keyword evidence="8" id="KW-0626">Porin</keyword>
<evidence type="ECO:0000256" key="1">
    <source>
        <dbReference type="ARBA" id="ARBA00004571"/>
    </source>
</evidence>
<evidence type="ECO:0000256" key="2">
    <source>
        <dbReference type="ARBA" id="ARBA00011233"/>
    </source>
</evidence>
<evidence type="ECO:0000256" key="11">
    <source>
        <dbReference type="SAM" id="SignalP"/>
    </source>
</evidence>
<organism evidence="13 14">
    <name type="scientific">Cupriavidus numazuensis</name>
    <dbReference type="NCBI Taxonomy" id="221992"/>
    <lineage>
        <taxon>Bacteria</taxon>
        <taxon>Pseudomonadati</taxon>
        <taxon>Pseudomonadota</taxon>
        <taxon>Betaproteobacteria</taxon>
        <taxon>Burkholderiales</taxon>
        <taxon>Burkholderiaceae</taxon>
        <taxon>Cupriavidus</taxon>
    </lineage>
</organism>